<evidence type="ECO:0000313" key="2">
    <source>
        <dbReference type="Proteomes" id="UP000031473"/>
    </source>
</evidence>
<proteinExistence type="predicted"/>
<comment type="caution">
    <text evidence="1">The sequence shown here is derived from an EMBL/GenBank/DDBJ whole genome shotgun (WGS) entry which is preliminary data.</text>
</comment>
<name>A0A0C1D0J5_9FLAO</name>
<sequence>MKYIFYLTVLMQISCIQTNNFYQGRVIDENNNPLENVLVLELYRENQTKTDKTGYFSFDRHSSNFLEDLVFVKKGYKTDTIPTVWHQAGETT</sequence>
<dbReference type="EMBL" id="JSYL01000002">
    <property type="protein sequence ID" value="KIA90201.1"/>
    <property type="molecule type" value="Genomic_DNA"/>
</dbReference>
<organism evidence="1 2">
    <name type="scientific">Kaistella jeonii</name>
    <dbReference type="NCBI Taxonomy" id="266749"/>
    <lineage>
        <taxon>Bacteria</taxon>
        <taxon>Pseudomonadati</taxon>
        <taxon>Bacteroidota</taxon>
        <taxon>Flavobacteriia</taxon>
        <taxon>Flavobacteriales</taxon>
        <taxon>Weeksellaceae</taxon>
        <taxon>Chryseobacterium group</taxon>
        <taxon>Kaistella</taxon>
    </lineage>
</organism>
<keyword evidence="2" id="KW-1185">Reference proteome</keyword>
<protein>
    <recommendedName>
        <fullName evidence="3">Carboxypeptidase regulatory-like domain-containing protein</fullName>
    </recommendedName>
</protein>
<gene>
    <name evidence="1" type="ORF">OA86_06360</name>
</gene>
<dbReference type="RefSeq" id="WP_039350351.1">
    <property type="nucleotide sequence ID" value="NZ_FOLA01000002.1"/>
</dbReference>
<dbReference type="AlphaFoldDB" id="A0A0C1D0J5"/>
<evidence type="ECO:0000313" key="1">
    <source>
        <dbReference type="EMBL" id="KIA90201.1"/>
    </source>
</evidence>
<evidence type="ECO:0008006" key="3">
    <source>
        <dbReference type="Google" id="ProtNLM"/>
    </source>
</evidence>
<dbReference type="Gene3D" id="2.60.40.1120">
    <property type="entry name" value="Carboxypeptidase-like, regulatory domain"/>
    <property type="match status" value="1"/>
</dbReference>
<accession>A0A0C1D0J5</accession>
<dbReference type="STRING" id="266749.SAMN05421876_1028"/>
<dbReference type="OrthoDB" id="1263883at2"/>
<dbReference type="Proteomes" id="UP000031473">
    <property type="component" value="Unassembled WGS sequence"/>
</dbReference>
<dbReference type="SUPFAM" id="SSF49464">
    <property type="entry name" value="Carboxypeptidase regulatory domain-like"/>
    <property type="match status" value="1"/>
</dbReference>
<reference evidence="1 2" key="1">
    <citation type="submission" date="2014-10" db="EMBL/GenBank/DDBJ databases">
        <title>Kaistella jeonii genome.</title>
        <authorList>
            <person name="Clayton J.T."/>
            <person name="Newman J.D."/>
        </authorList>
    </citation>
    <scope>NUCLEOTIDE SEQUENCE [LARGE SCALE GENOMIC DNA]</scope>
    <source>
        <strain evidence="1 2">DSM 17048</strain>
    </source>
</reference>
<dbReference type="InterPro" id="IPR008969">
    <property type="entry name" value="CarboxyPept-like_regulatory"/>
</dbReference>